<keyword evidence="2" id="KW-1185">Reference proteome</keyword>
<reference evidence="1 2" key="1">
    <citation type="journal article" date="2023" name="Nucleic Acids Res.">
        <title>The hologenome of Daphnia magna reveals possible DNA methylation and microbiome-mediated evolution of the host genome.</title>
        <authorList>
            <person name="Chaturvedi A."/>
            <person name="Li X."/>
            <person name="Dhandapani V."/>
            <person name="Marshall H."/>
            <person name="Kissane S."/>
            <person name="Cuenca-Cambronero M."/>
            <person name="Asole G."/>
            <person name="Calvet F."/>
            <person name="Ruiz-Romero M."/>
            <person name="Marangio P."/>
            <person name="Guigo R."/>
            <person name="Rago D."/>
            <person name="Mirbahai L."/>
            <person name="Eastwood N."/>
            <person name="Colbourne J.K."/>
            <person name="Zhou J."/>
            <person name="Mallon E."/>
            <person name="Orsini L."/>
        </authorList>
    </citation>
    <scope>NUCLEOTIDE SEQUENCE [LARGE SCALE GENOMIC DNA]</scope>
    <source>
        <strain evidence="1">LRV0_1</strain>
    </source>
</reference>
<accession>A0ABQ9YSX8</accession>
<evidence type="ECO:0000313" key="2">
    <source>
        <dbReference type="Proteomes" id="UP001234178"/>
    </source>
</evidence>
<comment type="caution">
    <text evidence="1">The sequence shown here is derived from an EMBL/GenBank/DDBJ whole genome shotgun (WGS) entry which is preliminary data.</text>
</comment>
<proteinExistence type="predicted"/>
<name>A0ABQ9YSX8_9CRUS</name>
<dbReference type="Proteomes" id="UP001234178">
    <property type="component" value="Unassembled WGS sequence"/>
</dbReference>
<protein>
    <submittedName>
        <fullName evidence="1">Uncharacterized protein</fullName>
    </submittedName>
</protein>
<gene>
    <name evidence="1" type="ORF">OUZ56_005494</name>
</gene>
<organism evidence="1 2">
    <name type="scientific">Daphnia magna</name>
    <dbReference type="NCBI Taxonomy" id="35525"/>
    <lineage>
        <taxon>Eukaryota</taxon>
        <taxon>Metazoa</taxon>
        <taxon>Ecdysozoa</taxon>
        <taxon>Arthropoda</taxon>
        <taxon>Crustacea</taxon>
        <taxon>Branchiopoda</taxon>
        <taxon>Diplostraca</taxon>
        <taxon>Cladocera</taxon>
        <taxon>Anomopoda</taxon>
        <taxon>Daphniidae</taxon>
        <taxon>Daphnia</taxon>
    </lineage>
</organism>
<dbReference type="EMBL" id="JAOYFB010000001">
    <property type="protein sequence ID" value="KAK4003739.1"/>
    <property type="molecule type" value="Genomic_DNA"/>
</dbReference>
<evidence type="ECO:0000313" key="1">
    <source>
        <dbReference type="EMBL" id="KAK4003739.1"/>
    </source>
</evidence>
<sequence>MSAIEELPRLVYNIQGPCLVDLLKRMANVISYFLFEHSYKKFVRDIGHFRRLILFKRTGTVHRYKRFDGLRSGSSSVVGCLHHQAPSRIQK</sequence>